<reference evidence="2 3" key="1">
    <citation type="submission" date="2018-06" db="EMBL/GenBank/DDBJ databases">
        <title>Natronomonas sp. F16-60 a new haloarchaeon isolated from a solar saltern of Isla Cristina, Huelva, Spain.</title>
        <authorList>
            <person name="Duran-Viseras A."/>
            <person name="Sanchez-Porro C."/>
            <person name="Ventosa A."/>
        </authorList>
    </citation>
    <scope>NUCLEOTIDE SEQUENCE [LARGE SCALE GENOMIC DNA]</scope>
    <source>
        <strain evidence="2 3">F16-60</strain>
    </source>
</reference>
<dbReference type="OrthoDB" id="179978at2157"/>
<evidence type="ECO:0000313" key="2">
    <source>
        <dbReference type="EMBL" id="TSD14192.1"/>
    </source>
</evidence>
<evidence type="ECO:0000256" key="1">
    <source>
        <dbReference type="SAM" id="MobiDB-lite"/>
    </source>
</evidence>
<proteinExistence type="predicted"/>
<dbReference type="Pfam" id="PF19118">
    <property type="entry name" value="DUF5802"/>
    <property type="match status" value="1"/>
</dbReference>
<protein>
    <submittedName>
        <fullName evidence="2">Uncharacterized protein</fullName>
    </submittedName>
</protein>
<dbReference type="RefSeq" id="WP_144261639.1">
    <property type="nucleotide sequence ID" value="NZ_QMDX01000004.1"/>
</dbReference>
<dbReference type="EMBL" id="QMDX01000004">
    <property type="protein sequence ID" value="TSD14192.1"/>
    <property type="molecule type" value="Genomic_DNA"/>
</dbReference>
<dbReference type="AlphaFoldDB" id="A0A554NA05"/>
<feature type="compositionally biased region" description="Basic and acidic residues" evidence="1">
    <location>
        <begin position="26"/>
        <end position="35"/>
    </location>
</feature>
<dbReference type="InParanoid" id="A0A554NA05"/>
<dbReference type="Proteomes" id="UP000319894">
    <property type="component" value="Unassembled WGS sequence"/>
</dbReference>
<gene>
    <name evidence="2" type="ORF">DP107_08015</name>
</gene>
<dbReference type="InterPro" id="IPR043825">
    <property type="entry name" value="DUF5802"/>
</dbReference>
<keyword evidence="3" id="KW-1185">Reference proteome</keyword>
<sequence length="127" mass="13980">MFAQFSSGYYLGRLYVEPRAGARPAMHREQHEHVSEQLYTAEGSAGEDASEGGGPTPEQPLVMRIGGTHVPVHGAEGVPERTVALPEDWLDATRLRNLPTLTEVLLAKRERAEQLLNMEEETPTMGV</sequence>
<accession>A0A554NA05</accession>
<feature type="region of interest" description="Disordered" evidence="1">
    <location>
        <begin position="23"/>
        <end position="61"/>
    </location>
</feature>
<evidence type="ECO:0000313" key="3">
    <source>
        <dbReference type="Proteomes" id="UP000319894"/>
    </source>
</evidence>
<organism evidence="2 3">
    <name type="scientific">Haloglomus irregulare</name>
    <dbReference type="NCBI Taxonomy" id="2234134"/>
    <lineage>
        <taxon>Archaea</taxon>
        <taxon>Methanobacteriati</taxon>
        <taxon>Methanobacteriota</taxon>
        <taxon>Stenosarchaea group</taxon>
        <taxon>Halobacteria</taxon>
        <taxon>Halobacteriales</taxon>
        <taxon>Natronomonadaceae</taxon>
        <taxon>Haloglomus</taxon>
    </lineage>
</organism>
<name>A0A554NA05_9EURY</name>
<comment type="caution">
    <text evidence="2">The sequence shown here is derived from an EMBL/GenBank/DDBJ whole genome shotgun (WGS) entry which is preliminary data.</text>
</comment>